<reference evidence="2 3" key="1">
    <citation type="submission" date="2020-09" db="EMBL/GenBank/DDBJ databases">
        <title>De no assembly of potato wild relative species, Solanum commersonii.</title>
        <authorList>
            <person name="Cho K."/>
        </authorList>
    </citation>
    <scope>NUCLEOTIDE SEQUENCE [LARGE SCALE GENOMIC DNA]</scope>
    <source>
        <strain evidence="2">LZ3.2</strain>
        <tissue evidence="2">Leaf</tissue>
    </source>
</reference>
<dbReference type="CDD" id="cd01029">
    <property type="entry name" value="TOPRIM_primases"/>
    <property type="match status" value="1"/>
</dbReference>
<evidence type="ECO:0000259" key="1">
    <source>
        <dbReference type="SMART" id="SM00493"/>
    </source>
</evidence>
<organism evidence="2 3">
    <name type="scientific">Solanum commersonii</name>
    <name type="common">Commerson's wild potato</name>
    <name type="synonym">Commerson's nightshade</name>
    <dbReference type="NCBI Taxonomy" id="4109"/>
    <lineage>
        <taxon>Eukaryota</taxon>
        <taxon>Viridiplantae</taxon>
        <taxon>Streptophyta</taxon>
        <taxon>Embryophyta</taxon>
        <taxon>Tracheophyta</taxon>
        <taxon>Spermatophyta</taxon>
        <taxon>Magnoliopsida</taxon>
        <taxon>eudicotyledons</taxon>
        <taxon>Gunneridae</taxon>
        <taxon>Pentapetalae</taxon>
        <taxon>asterids</taxon>
        <taxon>lamiids</taxon>
        <taxon>Solanales</taxon>
        <taxon>Solanaceae</taxon>
        <taxon>Solanoideae</taxon>
        <taxon>Solaneae</taxon>
        <taxon>Solanum</taxon>
    </lineage>
</organism>
<dbReference type="SMART" id="SM00493">
    <property type="entry name" value="TOPRIM"/>
    <property type="match status" value="1"/>
</dbReference>
<dbReference type="Pfam" id="PF13662">
    <property type="entry name" value="Toprim_4"/>
    <property type="match status" value="1"/>
</dbReference>
<dbReference type="PANTHER" id="PTHR12873:SF6">
    <property type="entry name" value="TOPRIM DOMAIN-CONTAINING PROTEIN"/>
    <property type="match status" value="1"/>
</dbReference>
<dbReference type="InterPro" id="IPR006171">
    <property type="entry name" value="TOPRIM_dom"/>
</dbReference>
<sequence length="410" mass="46308">MLIGLAATLFRAPPVTLYTFISRLSPNSHGFLTITPPRLFITAASLRRDENKEVDDYAELKEKVENLGICCNSVTPEEYTRLMCPKCKGGRSMGKCLSFHMSSKRNSALWRCFNIECGWAGQIPHNSTASDGVHQLGRMNFPRILTEESLKLEPLGDMLTAYFSKRMISKDTLKRNHVMQMAGDQIIIAFTYRRDGILIGCKYRTLEKRFWQEKGADKVLYGLDDVREADEIIIVEGEIDKLSVEEAGFPNCVSVPNGAPQGIASKELLPLEEDTRFSYLWNCNECLEKVSRIVLATDGDLPGQALAEELARRLGKERCWQVCWPKKDELSSYKDANEVLVNLGREALKEAIEFLRDIFPTVLDPLLETYASVSNITQDENAKQFLSTPRFPFSKVSYSPLDHLGLGFLK</sequence>
<dbReference type="OrthoDB" id="275278at2759"/>
<name>A0A9J6ADQ2_SOLCO</name>
<accession>A0A9J6ADQ2</accession>
<dbReference type="Gene3D" id="3.40.1360.10">
    <property type="match status" value="1"/>
</dbReference>
<evidence type="ECO:0000313" key="2">
    <source>
        <dbReference type="EMBL" id="KAG5622079.1"/>
    </source>
</evidence>
<protein>
    <recommendedName>
        <fullName evidence="1">Toprim domain-containing protein</fullName>
    </recommendedName>
</protein>
<dbReference type="InterPro" id="IPR034154">
    <property type="entry name" value="TOPRIM_DnaG/twinkle"/>
</dbReference>
<dbReference type="InterPro" id="IPR027032">
    <property type="entry name" value="Twinkle-like"/>
</dbReference>
<dbReference type="SUPFAM" id="SSF56731">
    <property type="entry name" value="DNA primase core"/>
    <property type="match status" value="1"/>
</dbReference>
<dbReference type="AlphaFoldDB" id="A0A9J6ADQ2"/>
<gene>
    <name evidence="2" type="ORF">H5410_007297</name>
</gene>
<comment type="caution">
    <text evidence="2">The sequence shown here is derived from an EMBL/GenBank/DDBJ whole genome shotgun (WGS) entry which is preliminary data.</text>
</comment>
<feature type="domain" description="Toprim" evidence="1">
    <location>
        <begin position="230"/>
        <end position="319"/>
    </location>
</feature>
<dbReference type="Proteomes" id="UP000824120">
    <property type="component" value="Chromosome 2"/>
</dbReference>
<dbReference type="GO" id="GO:0043139">
    <property type="term" value="F:5'-3' DNA helicase activity"/>
    <property type="evidence" value="ECO:0007669"/>
    <property type="project" value="InterPro"/>
</dbReference>
<dbReference type="GO" id="GO:0003697">
    <property type="term" value="F:single-stranded DNA binding"/>
    <property type="evidence" value="ECO:0007669"/>
    <property type="project" value="InterPro"/>
</dbReference>
<keyword evidence="3" id="KW-1185">Reference proteome</keyword>
<dbReference type="EMBL" id="JACXVP010000002">
    <property type="protein sequence ID" value="KAG5622079.1"/>
    <property type="molecule type" value="Genomic_DNA"/>
</dbReference>
<dbReference type="PANTHER" id="PTHR12873">
    <property type="entry name" value="T7-LIKE MITOCHONDRIAL DNA HELICASE"/>
    <property type="match status" value="1"/>
</dbReference>
<evidence type="ECO:0000313" key="3">
    <source>
        <dbReference type="Proteomes" id="UP000824120"/>
    </source>
</evidence>
<proteinExistence type="predicted"/>